<accession>A0AC35UBU1</accession>
<protein>
    <submittedName>
        <fullName evidence="2">ENTH domain-containing protein</fullName>
    </submittedName>
</protein>
<reference evidence="2" key="1">
    <citation type="submission" date="2016-11" db="UniProtKB">
        <authorList>
            <consortium name="WormBaseParasite"/>
        </authorList>
    </citation>
    <scope>IDENTIFICATION</scope>
    <source>
        <strain evidence="2">KR3021</strain>
    </source>
</reference>
<organism evidence="1 2">
    <name type="scientific">Rhabditophanes sp. KR3021</name>
    <dbReference type="NCBI Taxonomy" id="114890"/>
    <lineage>
        <taxon>Eukaryota</taxon>
        <taxon>Metazoa</taxon>
        <taxon>Ecdysozoa</taxon>
        <taxon>Nematoda</taxon>
        <taxon>Chromadorea</taxon>
        <taxon>Rhabditida</taxon>
        <taxon>Tylenchina</taxon>
        <taxon>Panagrolaimomorpha</taxon>
        <taxon>Strongyloidoidea</taxon>
        <taxon>Alloionematidae</taxon>
        <taxon>Rhabditophanes</taxon>
    </lineage>
</organism>
<dbReference type="WBParaSite" id="RSKR_0000984200.1">
    <property type="protein sequence ID" value="RSKR_0000984200.1"/>
    <property type="gene ID" value="RSKR_0000984200"/>
</dbReference>
<proteinExistence type="predicted"/>
<dbReference type="Proteomes" id="UP000095286">
    <property type="component" value="Unplaced"/>
</dbReference>
<evidence type="ECO:0000313" key="1">
    <source>
        <dbReference type="Proteomes" id="UP000095286"/>
    </source>
</evidence>
<sequence length="469" mass="52366">MSDLFSGIAAITKNIQSSFNTYEMRKIQEKVQGFVMNFTEAESKVREATNEDPWGPTGPEMQEIANLTFQYDAFSEVMSMLWKRMFEENKDAWRKIYKSLMLLTFLLKNGSERVIQQTRERSYQLKALERYNHIDEKGKDQGVNIRHRVKLLLEMLDDDEALEEERKKAKNINRSKYCGYTKDDMSRMSTTHGYSNNDSSYDQKNDWSSTSKSRYDEDESTKEVNSFNFPIEKNIDHTELGIRDTSYDDQPADDDFGEFASATPVANTAKVVRASSNSIVIPHIIPPPGSGVANKGTPTKSKVEEPTNLLELDDWGVVCSPVTTNSQQSKNVEDLFGNFTTVPSNASITTISQSVSDPFDLLGGSISTPTTTVKSVANEDVFGDFESNIPHNTGSIAKDPFEDFRIIQSQPNDIFNSSSFLTSQSSNSVDQSILDSPGQSSLRPSSSASTSNQTKQVKVGSTWGDLGSQ</sequence>
<name>A0AC35UBU1_9BILA</name>
<evidence type="ECO:0000313" key="2">
    <source>
        <dbReference type="WBParaSite" id="RSKR_0000984200.1"/>
    </source>
</evidence>